<feature type="compositionally biased region" description="Polar residues" evidence="1">
    <location>
        <begin position="1"/>
        <end position="12"/>
    </location>
</feature>
<keyword evidence="2" id="KW-0472">Membrane</keyword>
<dbReference type="AlphaFoldDB" id="A0A4R4W957"/>
<feature type="transmembrane region" description="Helical" evidence="2">
    <location>
        <begin position="99"/>
        <end position="124"/>
    </location>
</feature>
<evidence type="ECO:0000256" key="1">
    <source>
        <dbReference type="SAM" id="MobiDB-lite"/>
    </source>
</evidence>
<dbReference type="EMBL" id="SMKR01000205">
    <property type="protein sequence ID" value="TDD15278.1"/>
    <property type="molecule type" value="Genomic_DNA"/>
</dbReference>
<organism evidence="3 4">
    <name type="scientific">Kribbella turkmenica</name>
    <dbReference type="NCBI Taxonomy" id="2530375"/>
    <lineage>
        <taxon>Bacteria</taxon>
        <taxon>Bacillati</taxon>
        <taxon>Actinomycetota</taxon>
        <taxon>Actinomycetes</taxon>
        <taxon>Propionibacteriales</taxon>
        <taxon>Kribbellaceae</taxon>
        <taxon>Kribbella</taxon>
    </lineage>
</organism>
<reference evidence="3 4" key="1">
    <citation type="submission" date="2019-02" db="EMBL/GenBank/DDBJ databases">
        <title>Draft genome sequences of novel Actinobacteria.</title>
        <authorList>
            <person name="Sahin N."/>
            <person name="Ay H."/>
            <person name="Saygin H."/>
        </authorList>
    </citation>
    <scope>NUCLEOTIDE SEQUENCE [LARGE SCALE GENOMIC DNA]</scope>
    <source>
        <strain evidence="3 4">16K104</strain>
    </source>
</reference>
<sequence length="275" mass="28343">MTHAPSSPLQPLTSAAPAETTAAAPPAAATPTPWGAVAALVIGAALLIYLNWPGPTASRELWDDEATTGWYVDRSWIDPIFVSSVGALVASLAARWTGLVALGIVAGCAVSVLEDGLLILGGGISDDETAAWLGSTGIAAAMAVVLLLVLRPFELRGRPVPPPGGVLVVAGGILLLVQPFVRHPDGFAFFDVTWLAVLEPFVAVGIAWLALAATQGRTRTWLTPAATTYVVIGVVAAVPALTKGDSPPAFLLALLGNLLVLAGVLSREWRLRSTP</sequence>
<evidence type="ECO:0000313" key="4">
    <source>
        <dbReference type="Proteomes" id="UP000295172"/>
    </source>
</evidence>
<evidence type="ECO:0000313" key="3">
    <source>
        <dbReference type="EMBL" id="TDD15278.1"/>
    </source>
</evidence>
<keyword evidence="4" id="KW-1185">Reference proteome</keyword>
<feature type="region of interest" description="Disordered" evidence="1">
    <location>
        <begin position="1"/>
        <end position="29"/>
    </location>
</feature>
<feature type="transmembrane region" description="Helical" evidence="2">
    <location>
        <begin position="187"/>
        <end position="209"/>
    </location>
</feature>
<accession>A0A4R4W957</accession>
<feature type="transmembrane region" description="Helical" evidence="2">
    <location>
        <begin position="34"/>
        <end position="52"/>
    </location>
</feature>
<proteinExistence type="predicted"/>
<keyword evidence="2" id="KW-0812">Transmembrane</keyword>
<comment type="caution">
    <text evidence="3">The sequence shown here is derived from an EMBL/GenBank/DDBJ whole genome shotgun (WGS) entry which is preliminary data.</text>
</comment>
<keyword evidence="2" id="KW-1133">Transmembrane helix</keyword>
<dbReference type="Proteomes" id="UP000295172">
    <property type="component" value="Unassembled WGS sequence"/>
</dbReference>
<feature type="compositionally biased region" description="Low complexity" evidence="1">
    <location>
        <begin position="13"/>
        <end position="29"/>
    </location>
</feature>
<feature type="transmembrane region" description="Helical" evidence="2">
    <location>
        <begin position="248"/>
        <end position="265"/>
    </location>
</feature>
<feature type="transmembrane region" description="Helical" evidence="2">
    <location>
        <begin position="221"/>
        <end position="242"/>
    </location>
</feature>
<gene>
    <name evidence="3" type="ORF">E1218_31760</name>
</gene>
<feature type="transmembrane region" description="Helical" evidence="2">
    <location>
        <begin position="130"/>
        <end position="150"/>
    </location>
</feature>
<protein>
    <submittedName>
        <fullName evidence="3">Uncharacterized protein</fullName>
    </submittedName>
</protein>
<name>A0A4R4W957_9ACTN</name>
<feature type="transmembrane region" description="Helical" evidence="2">
    <location>
        <begin position="162"/>
        <end position="181"/>
    </location>
</feature>
<evidence type="ECO:0000256" key="2">
    <source>
        <dbReference type="SAM" id="Phobius"/>
    </source>
</evidence>